<organism evidence="1 2">
    <name type="scientific">Lactuca sativa</name>
    <name type="common">Garden lettuce</name>
    <dbReference type="NCBI Taxonomy" id="4236"/>
    <lineage>
        <taxon>Eukaryota</taxon>
        <taxon>Viridiplantae</taxon>
        <taxon>Streptophyta</taxon>
        <taxon>Embryophyta</taxon>
        <taxon>Tracheophyta</taxon>
        <taxon>Spermatophyta</taxon>
        <taxon>Magnoliopsida</taxon>
        <taxon>eudicotyledons</taxon>
        <taxon>Gunneridae</taxon>
        <taxon>Pentapetalae</taxon>
        <taxon>asterids</taxon>
        <taxon>campanulids</taxon>
        <taxon>Asterales</taxon>
        <taxon>Asteraceae</taxon>
        <taxon>Cichorioideae</taxon>
        <taxon>Cichorieae</taxon>
        <taxon>Lactucinae</taxon>
        <taxon>Lactuca</taxon>
    </lineage>
</organism>
<keyword evidence="2" id="KW-1185">Reference proteome</keyword>
<comment type="caution">
    <text evidence="1">The sequence shown here is derived from an EMBL/GenBank/DDBJ whole genome shotgun (WGS) entry which is preliminary data.</text>
</comment>
<evidence type="ECO:0000313" key="1">
    <source>
        <dbReference type="EMBL" id="KAJ0218177.1"/>
    </source>
</evidence>
<dbReference type="Gene3D" id="2.40.50.140">
    <property type="entry name" value="Nucleic acid-binding proteins"/>
    <property type="match status" value="1"/>
</dbReference>
<accession>A0A9R1XSW5</accession>
<dbReference type="InterPro" id="IPR012340">
    <property type="entry name" value="NA-bd_OB-fold"/>
</dbReference>
<evidence type="ECO:0000313" key="2">
    <source>
        <dbReference type="Proteomes" id="UP000235145"/>
    </source>
</evidence>
<dbReference type="SUPFAM" id="SSF50249">
    <property type="entry name" value="Nucleic acid-binding proteins"/>
    <property type="match status" value="1"/>
</dbReference>
<sequence>MFQFLFHFPLTCHTIIFRVRVVIRVQDETGSASFVLFNHHVKDLIHHGNHWLMEKISKVALYYTILLICTHDKLTVYYQGHQKIPDKFDMMLNRNFVFKVQISKFNLENNYHAYTVRKMTNDEFSNIHLHMKKTVFIPMVLLLNIKSFSVEGDNINVVDLDAVTSTTTSLKRPIEIVTTTESFEWSSSKDVVSPHTLKIPKKEKLE</sequence>
<gene>
    <name evidence="1" type="ORF">LSAT_V11C300141560</name>
</gene>
<dbReference type="Proteomes" id="UP000235145">
    <property type="component" value="Unassembled WGS sequence"/>
</dbReference>
<proteinExistence type="predicted"/>
<protein>
    <recommendedName>
        <fullName evidence="3">Replication factor A C-terminal domain-containing protein</fullName>
    </recommendedName>
</protein>
<dbReference type="EMBL" id="NBSK02000003">
    <property type="protein sequence ID" value="KAJ0218177.1"/>
    <property type="molecule type" value="Genomic_DNA"/>
</dbReference>
<reference evidence="1 2" key="1">
    <citation type="journal article" date="2017" name="Nat. Commun.">
        <title>Genome assembly with in vitro proximity ligation data and whole-genome triplication in lettuce.</title>
        <authorList>
            <person name="Reyes-Chin-Wo S."/>
            <person name="Wang Z."/>
            <person name="Yang X."/>
            <person name="Kozik A."/>
            <person name="Arikit S."/>
            <person name="Song C."/>
            <person name="Xia L."/>
            <person name="Froenicke L."/>
            <person name="Lavelle D.O."/>
            <person name="Truco M.J."/>
            <person name="Xia R."/>
            <person name="Zhu S."/>
            <person name="Xu C."/>
            <person name="Xu H."/>
            <person name="Xu X."/>
            <person name="Cox K."/>
            <person name="Korf I."/>
            <person name="Meyers B.C."/>
            <person name="Michelmore R.W."/>
        </authorList>
    </citation>
    <scope>NUCLEOTIDE SEQUENCE [LARGE SCALE GENOMIC DNA]</scope>
    <source>
        <strain evidence="2">cv. Salinas</strain>
        <tissue evidence="1">Seedlings</tissue>
    </source>
</reference>
<evidence type="ECO:0008006" key="3">
    <source>
        <dbReference type="Google" id="ProtNLM"/>
    </source>
</evidence>
<dbReference type="AlphaFoldDB" id="A0A9R1XSW5"/>
<name>A0A9R1XSW5_LACSA</name>